<reference evidence="3 4" key="1">
    <citation type="journal article" date="2019" name="Commun. Biol.">
        <title>The bagworm genome reveals a unique fibroin gene that provides high tensile strength.</title>
        <authorList>
            <person name="Kono N."/>
            <person name="Nakamura H."/>
            <person name="Ohtoshi R."/>
            <person name="Tomita M."/>
            <person name="Numata K."/>
            <person name="Arakawa K."/>
        </authorList>
    </citation>
    <scope>NUCLEOTIDE SEQUENCE [LARGE SCALE GENOMIC DNA]</scope>
</reference>
<evidence type="ECO:0000256" key="2">
    <source>
        <dbReference type="SAM" id="Phobius"/>
    </source>
</evidence>
<dbReference type="GO" id="GO:0003676">
    <property type="term" value="F:nucleic acid binding"/>
    <property type="evidence" value="ECO:0007669"/>
    <property type="project" value="InterPro"/>
</dbReference>
<sequence length="563" mass="62957">MSIYYALAGWSGNRERRREKKEEKEKGRSFFFPIVLVIWIPLFYGYGFRFPVNHYIEAYEYDVSNITCSGVARERRRGRPAPGVTSLKKTLDDIVNGLESADKIKLLFCLGSSDSDESSAHLTNTDYQFLLVGVHLAQLVVLQEPIRSQRASTETAADIRSSGVQHLRLDDFTYNIGFRLTLKSWVSRLPAVETRRLSFARSVRAYLFVPSTATRASSKRPEGTGVPTARRSGTLPGYPDVIITSGGDGIAPWGEGASAATSAGARESPSAAREVMPRSVMQRHGGRGNGAPGRRRALLQSHKVVFAEQSGAQWWAYDSHSGVCRWLAGARVQPHLFEVSTVGMENYCTVNSDWYTTICLPDVTDELRKNNRKRCIILHHDNASSHKAKRTNKLLKEQNFNSAYSPDLAPCEFFVQKIYTNYAVNDFHHQKKLSKSTETCFRETSNFVSRTLNVLFHKLVTSLQSSPRSVAARTPIGFHSSGSRCRCDGSRKETPRHCRRPFDPMLCRKTITITKCIINIDNEIAADEPSNDAGAPRYRAGVCACAARPSVEHTPTRVDRVRP</sequence>
<dbReference type="AlphaFoldDB" id="A0A4C1YCA3"/>
<comment type="caution">
    <text evidence="3">The sequence shown here is derived from an EMBL/GenBank/DDBJ whole genome shotgun (WGS) entry which is preliminary data.</text>
</comment>
<protein>
    <recommendedName>
        <fullName evidence="5">Mariner Mos1 transposase</fullName>
    </recommendedName>
</protein>
<evidence type="ECO:0000256" key="1">
    <source>
        <dbReference type="SAM" id="MobiDB-lite"/>
    </source>
</evidence>
<feature type="region of interest" description="Disordered" evidence="1">
    <location>
        <begin position="254"/>
        <end position="294"/>
    </location>
</feature>
<keyword evidence="2" id="KW-1133">Transmembrane helix</keyword>
<dbReference type="InterPro" id="IPR036397">
    <property type="entry name" value="RNaseH_sf"/>
</dbReference>
<accession>A0A4C1YCA3</accession>
<feature type="compositionally biased region" description="Low complexity" evidence="1">
    <location>
        <begin position="254"/>
        <end position="268"/>
    </location>
</feature>
<keyword evidence="2" id="KW-0472">Membrane</keyword>
<dbReference type="Gene3D" id="3.30.420.10">
    <property type="entry name" value="Ribonuclease H-like superfamily/Ribonuclease H"/>
    <property type="match status" value="1"/>
</dbReference>
<evidence type="ECO:0008006" key="5">
    <source>
        <dbReference type="Google" id="ProtNLM"/>
    </source>
</evidence>
<gene>
    <name evidence="3" type="ORF">EVAR_56327_1</name>
</gene>
<evidence type="ECO:0000313" key="3">
    <source>
        <dbReference type="EMBL" id="GBP73648.1"/>
    </source>
</evidence>
<dbReference type="Proteomes" id="UP000299102">
    <property type="component" value="Unassembled WGS sequence"/>
</dbReference>
<keyword evidence="2" id="KW-0812">Transmembrane</keyword>
<name>A0A4C1YCA3_EUMVA</name>
<dbReference type="OrthoDB" id="10261439at2759"/>
<proteinExistence type="predicted"/>
<keyword evidence="4" id="KW-1185">Reference proteome</keyword>
<dbReference type="EMBL" id="BGZK01001181">
    <property type="protein sequence ID" value="GBP73648.1"/>
    <property type="molecule type" value="Genomic_DNA"/>
</dbReference>
<feature type="transmembrane region" description="Helical" evidence="2">
    <location>
        <begin position="30"/>
        <end position="48"/>
    </location>
</feature>
<organism evidence="3 4">
    <name type="scientific">Eumeta variegata</name>
    <name type="common">Bagworm moth</name>
    <name type="synonym">Eumeta japonica</name>
    <dbReference type="NCBI Taxonomy" id="151549"/>
    <lineage>
        <taxon>Eukaryota</taxon>
        <taxon>Metazoa</taxon>
        <taxon>Ecdysozoa</taxon>
        <taxon>Arthropoda</taxon>
        <taxon>Hexapoda</taxon>
        <taxon>Insecta</taxon>
        <taxon>Pterygota</taxon>
        <taxon>Neoptera</taxon>
        <taxon>Endopterygota</taxon>
        <taxon>Lepidoptera</taxon>
        <taxon>Glossata</taxon>
        <taxon>Ditrysia</taxon>
        <taxon>Tineoidea</taxon>
        <taxon>Psychidae</taxon>
        <taxon>Oiketicinae</taxon>
        <taxon>Eumeta</taxon>
    </lineage>
</organism>
<evidence type="ECO:0000313" key="4">
    <source>
        <dbReference type="Proteomes" id="UP000299102"/>
    </source>
</evidence>